<organism evidence="2 3">
    <name type="scientific">Paenibacillus spongiae</name>
    <dbReference type="NCBI Taxonomy" id="2909671"/>
    <lineage>
        <taxon>Bacteria</taxon>
        <taxon>Bacillati</taxon>
        <taxon>Bacillota</taxon>
        <taxon>Bacilli</taxon>
        <taxon>Bacillales</taxon>
        <taxon>Paenibacillaceae</taxon>
        <taxon>Paenibacillus</taxon>
    </lineage>
</organism>
<name>A0ABY5S0Z4_9BACL</name>
<reference evidence="2" key="1">
    <citation type="submission" date="2022-01" db="EMBL/GenBank/DDBJ databases">
        <title>Paenibacillus spongiae sp. nov., isolated from marine sponge.</title>
        <authorList>
            <person name="Li Z."/>
            <person name="Zhang M."/>
        </authorList>
    </citation>
    <scope>NUCLEOTIDE SEQUENCE</scope>
    <source>
        <strain evidence="2">PHS-Z3</strain>
    </source>
</reference>
<accession>A0ABY5S0Z4</accession>
<evidence type="ECO:0000259" key="1">
    <source>
        <dbReference type="Pfam" id="PF05448"/>
    </source>
</evidence>
<keyword evidence="3" id="KW-1185">Reference proteome</keyword>
<dbReference type="Proteomes" id="UP001057877">
    <property type="component" value="Chromosome"/>
</dbReference>
<feature type="domain" description="Acetyl xylan esterase" evidence="1">
    <location>
        <begin position="31"/>
        <end position="174"/>
    </location>
</feature>
<dbReference type="InterPro" id="IPR050261">
    <property type="entry name" value="FrsA_esterase"/>
</dbReference>
<dbReference type="InterPro" id="IPR029058">
    <property type="entry name" value="AB_hydrolase_fold"/>
</dbReference>
<dbReference type="InterPro" id="IPR008391">
    <property type="entry name" value="AXE1_dom"/>
</dbReference>
<dbReference type="PANTHER" id="PTHR22946">
    <property type="entry name" value="DIENELACTONE HYDROLASE DOMAIN-CONTAINING PROTEIN-RELATED"/>
    <property type="match status" value="1"/>
</dbReference>
<evidence type="ECO:0000313" key="2">
    <source>
        <dbReference type="EMBL" id="UVI27526.1"/>
    </source>
</evidence>
<dbReference type="RefSeq" id="WP_258383614.1">
    <property type="nucleotide sequence ID" value="NZ_CP091430.1"/>
</dbReference>
<dbReference type="Pfam" id="PF05448">
    <property type="entry name" value="AXE1"/>
    <property type="match status" value="1"/>
</dbReference>
<gene>
    <name evidence="2" type="ORF">L1F29_18840</name>
</gene>
<dbReference type="Gene3D" id="3.40.50.1820">
    <property type="entry name" value="alpha/beta hydrolase"/>
    <property type="match status" value="1"/>
</dbReference>
<sequence length="378" mass="42464">MLETPAVQWGPVTEYPKYVLKQLNYENEPYGGKATRVFAYYAVPHQAVEPLPVMVLVHGGAGKAFPEWAAQWAERGYAAIAMDLFGNGHDGNRMPDGGPAQTDETLFMNLSEDTITQMWSYHAVAAVIRAVSLAASLPETDARRIGLMGISWGGYITEIVSGLDPRPAYAMSAYAAGYFQQGSCWMDILSRMDDSQRSLWNHTFDVSSYIGRSSMPILWATWTNDPCFYLESWSRTHKVAHGEATLRLLKDWDHNYEVPWGTREFFRYADSHARGGPPLPTVLRTGEARNAAWAEFKQTDRIKQAYFLYTADDGSAPSRVWETLPADIDPASYRITSTIPGHARMYCFNLIDEEGYVVSSELREVRSEPILASEDNQL</sequence>
<evidence type="ECO:0000313" key="3">
    <source>
        <dbReference type="Proteomes" id="UP001057877"/>
    </source>
</evidence>
<dbReference type="EMBL" id="CP091430">
    <property type="protein sequence ID" value="UVI27526.1"/>
    <property type="molecule type" value="Genomic_DNA"/>
</dbReference>
<protein>
    <submittedName>
        <fullName evidence="2">Acetylxylan esterase</fullName>
    </submittedName>
</protein>
<proteinExistence type="predicted"/>
<dbReference type="SUPFAM" id="SSF53474">
    <property type="entry name" value="alpha/beta-Hydrolases"/>
    <property type="match status" value="1"/>
</dbReference>